<evidence type="ECO:0000313" key="2">
    <source>
        <dbReference type="Proteomes" id="UP000075950"/>
    </source>
</evidence>
<dbReference type="AlphaFoldDB" id="A0A142NMQ9"/>
<accession>A0A142NMQ9</accession>
<organism evidence="1 2">
    <name type="scientific">Brevibacterium linens</name>
    <dbReference type="NCBI Taxonomy" id="1703"/>
    <lineage>
        <taxon>Bacteria</taxon>
        <taxon>Bacillati</taxon>
        <taxon>Actinomycetota</taxon>
        <taxon>Actinomycetes</taxon>
        <taxon>Micrococcales</taxon>
        <taxon>Brevibacteriaceae</taxon>
        <taxon>Brevibacterium</taxon>
    </lineage>
</organism>
<protein>
    <submittedName>
        <fullName evidence="1">Uncharacterized protein</fullName>
    </submittedName>
</protein>
<name>A0A142NMQ9_BRELN</name>
<evidence type="ECO:0000313" key="1">
    <source>
        <dbReference type="EMBL" id="AMT93639.1"/>
    </source>
</evidence>
<dbReference type="EMBL" id="CP014869">
    <property type="protein sequence ID" value="AMT93639.1"/>
    <property type="molecule type" value="Genomic_DNA"/>
</dbReference>
<gene>
    <name evidence="1" type="ORF">A2T55_07485</name>
</gene>
<sequence>MLIGPESRVSGCIYREDMDQNSHPFDSHSIEEVDHQPPMPWDQLLTAIRRSPQLSAVEAARIAQHWSDVTIDALRPLPASGAPTWDGVHSVINTLKQKDLLPDRLPQTRSASVMLTYLLTELALSISGHRRPRPDLGAASAGPKTEAAQARFETECITWVIAGRLGVRAAATGSLKGYLKHGELIPEFSRDRVLQTVDTIEDLFGGALAFGAVIREETPSLFELDMSLAV</sequence>
<dbReference type="Proteomes" id="UP000075950">
    <property type="component" value="Chromosome"/>
</dbReference>
<proteinExistence type="predicted"/>
<dbReference type="KEGG" id="bly:A2T55_07485"/>
<reference evidence="2" key="1">
    <citation type="submission" date="2016-03" db="EMBL/GenBank/DDBJ databases">
        <authorList>
            <person name="Ploux O."/>
        </authorList>
    </citation>
    <scope>NUCLEOTIDE SEQUENCE [LARGE SCALE GENOMIC DNA]</scope>
    <source>
        <strain evidence="2">BS258</strain>
    </source>
</reference>